<name>U1YGU0_ANEAE</name>
<protein>
    <submittedName>
        <fullName evidence="1">Uncharacterized protein</fullName>
    </submittedName>
</protein>
<proteinExistence type="predicted"/>
<evidence type="ECO:0000313" key="2">
    <source>
        <dbReference type="Proteomes" id="UP000016511"/>
    </source>
</evidence>
<keyword evidence="2" id="KW-1185">Reference proteome</keyword>
<organism evidence="1 2">
    <name type="scientific">Aneurinibacillus aneurinilyticus ATCC 12856</name>
    <dbReference type="NCBI Taxonomy" id="649747"/>
    <lineage>
        <taxon>Bacteria</taxon>
        <taxon>Bacillati</taxon>
        <taxon>Bacillota</taxon>
        <taxon>Bacilli</taxon>
        <taxon>Bacillales</taxon>
        <taxon>Paenibacillaceae</taxon>
        <taxon>Aneurinibacillus group</taxon>
        <taxon>Aneurinibacillus</taxon>
    </lineage>
</organism>
<comment type="caution">
    <text evidence="1">The sequence shown here is derived from an EMBL/GenBank/DDBJ whole genome shotgun (WGS) entry which is preliminary data.</text>
</comment>
<dbReference type="STRING" id="649747.HMPREF0083_01949"/>
<gene>
    <name evidence="1" type="ORF">HMPREF0083_01949</name>
</gene>
<accession>U1YGU0</accession>
<dbReference type="EMBL" id="AWSJ01000126">
    <property type="protein sequence ID" value="ERI10016.1"/>
    <property type="molecule type" value="Genomic_DNA"/>
</dbReference>
<dbReference type="Proteomes" id="UP000016511">
    <property type="component" value="Unassembled WGS sequence"/>
</dbReference>
<dbReference type="HOGENOM" id="CLU_3246479_0_0_9"/>
<reference evidence="1 2" key="1">
    <citation type="submission" date="2013-08" db="EMBL/GenBank/DDBJ databases">
        <authorList>
            <person name="Weinstock G."/>
            <person name="Sodergren E."/>
            <person name="Wylie T."/>
            <person name="Fulton L."/>
            <person name="Fulton R."/>
            <person name="Fronick C."/>
            <person name="O'Laughlin M."/>
            <person name="Godfrey J."/>
            <person name="Miner T."/>
            <person name="Herter B."/>
            <person name="Appelbaum E."/>
            <person name="Cordes M."/>
            <person name="Lek S."/>
            <person name="Wollam A."/>
            <person name="Pepin K.H."/>
            <person name="Palsikar V.B."/>
            <person name="Mitreva M."/>
            <person name="Wilson R.K."/>
        </authorList>
    </citation>
    <scope>NUCLEOTIDE SEQUENCE [LARGE SCALE GENOMIC DNA]</scope>
    <source>
        <strain evidence="1 2">ATCC 12856</strain>
    </source>
</reference>
<evidence type="ECO:0000313" key="1">
    <source>
        <dbReference type="EMBL" id="ERI10016.1"/>
    </source>
</evidence>
<dbReference type="AlphaFoldDB" id="U1YGU0"/>
<sequence length="42" mass="4836">MQKEAHRLKTEPLFLSLIKNNETRTGARFRFVVMAISLDDTG</sequence>